<organism evidence="1">
    <name type="scientific">marine sediment metagenome</name>
    <dbReference type="NCBI Taxonomy" id="412755"/>
    <lineage>
        <taxon>unclassified sequences</taxon>
        <taxon>metagenomes</taxon>
        <taxon>ecological metagenomes</taxon>
    </lineage>
</organism>
<name>A0A0F9D1K6_9ZZZZ</name>
<sequence length="180" mass="18859">MPTETLRPDGDIAAGGWTTVPLFSKVNDQSDVASIGAGGLDPIDCLISFPTPSIATAGYITAFTLRVRARLDAGAPSLIAQLIHGDGAGGIVALLGDGLFMFSLTGSFVFYEEIESPFTFTEAQLANLEVDLDAVSGVPDTTVVSQVELVLTYSDVWTQDGEPAGSWTQDSEPAGSWVQD</sequence>
<proteinExistence type="predicted"/>
<reference evidence="1" key="1">
    <citation type="journal article" date="2015" name="Nature">
        <title>Complex archaea that bridge the gap between prokaryotes and eukaryotes.</title>
        <authorList>
            <person name="Spang A."/>
            <person name="Saw J.H."/>
            <person name="Jorgensen S.L."/>
            <person name="Zaremba-Niedzwiedzka K."/>
            <person name="Martijn J."/>
            <person name="Lind A.E."/>
            <person name="van Eijk R."/>
            <person name="Schleper C."/>
            <person name="Guy L."/>
            <person name="Ettema T.J."/>
        </authorList>
    </citation>
    <scope>NUCLEOTIDE SEQUENCE</scope>
</reference>
<protein>
    <submittedName>
        <fullName evidence="1">Uncharacterized protein</fullName>
    </submittedName>
</protein>
<comment type="caution">
    <text evidence="1">The sequence shown here is derived from an EMBL/GenBank/DDBJ whole genome shotgun (WGS) entry which is preliminary data.</text>
</comment>
<accession>A0A0F9D1K6</accession>
<gene>
    <name evidence="1" type="ORF">LCGC14_2333600</name>
</gene>
<evidence type="ECO:0000313" key="1">
    <source>
        <dbReference type="EMBL" id="KKL47631.1"/>
    </source>
</evidence>
<dbReference type="EMBL" id="LAZR01033597">
    <property type="protein sequence ID" value="KKL47631.1"/>
    <property type="molecule type" value="Genomic_DNA"/>
</dbReference>
<dbReference type="AlphaFoldDB" id="A0A0F9D1K6"/>